<name>A0A261FV97_9BIFI</name>
<evidence type="ECO:0008006" key="3">
    <source>
        <dbReference type="Google" id="ProtNLM"/>
    </source>
</evidence>
<evidence type="ECO:0000313" key="1">
    <source>
        <dbReference type="EMBL" id="OZG62686.1"/>
    </source>
</evidence>
<reference evidence="1 2" key="1">
    <citation type="journal article" date="2017" name="BMC Genomics">
        <title>Comparative genomic and phylogenomic analyses of the Bifidobacteriaceae family.</title>
        <authorList>
            <person name="Lugli G.A."/>
            <person name="Milani C."/>
            <person name="Turroni F."/>
            <person name="Duranti S."/>
            <person name="Mancabelli L."/>
            <person name="Mangifesta M."/>
            <person name="Ferrario C."/>
            <person name="Modesto M."/>
            <person name="Mattarelli P."/>
            <person name="Jiri K."/>
            <person name="van Sinderen D."/>
            <person name="Ventura M."/>
        </authorList>
    </citation>
    <scope>NUCLEOTIDE SEQUENCE [LARGE SCALE GENOMIC DNA]</scope>
    <source>
        <strain evidence="1 2">DSM 28807</strain>
    </source>
</reference>
<dbReference type="STRING" id="1603886.GCA_001895165_01308"/>
<comment type="caution">
    <text evidence="1">The sequence shown here is derived from an EMBL/GenBank/DDBJ whole genome shotgun (WGS) entry which is preliminary data.</text>
</comment>
<dbReference type="OrthoDB" id="3233604at2"/>
<proteinExistence type="predicted"/>
<accession>A0A261FV97</accession>
<protein>
    <recommendedName>
        <fullName evidence="3">Phage protein Gp19/Gp15/Gp42</fullName>
    </recommendedName>
</protein>
<sequence>MADEQQKDELTERLTAFVDATDFDADAIADSLETARAYLVARFPTRFEQLAKPIRDDIVVTVAADLYGQKDARSGVMAVASTDSVQPFRVSGDPLRAAWPKLRAAGLAVGLGIA</sequence>
<organism evidence="1 2">
    <name type="scientific">Bifidobacterium lemurum</name>
    <dbReference type="NCBI Taxonomy" id="1603886"/>
    <lineage>
        <taxon>Bacteria</taxon>
        <taxon>Bacillati</taxon>
        <taxon>Actinomycetota</taxon>
        <taxon>Actinomycetes</taxon>
        <taxon>Bifidobacteriales</taxon>
        <taxon>Bifidobacteriaceae</taxon>
        <taxon>Bifidobacterium</taxon>
    </lineage>
</organism>
<dbReference type="EMBL" id="MWWX01000004">
    <property type="protein sequence ID" value="OZG62686.1"/>
    <property type="molecule type" value="Genomic_DNA"/>
</dbReference>
<dbReference type="RefSeq" id="WP_072725746.1">
    <property type="nucleotide sequence ID" value="NZ_BDIS01000016.1"/>
</dbReference>
<evidence type="ECO:0000313" key="2">
    <source>
        <dbReference type="Proteomes" id="UP000216352"/>
    </source>
</evidence>
<dbReference type="AlphaFoldDB" id="A0A261FV97"/>
<dbReference type="Proteomes" id="UP000216352">
    <property type="component" value="Unassembled WGS sequence"/>
</dbReference>
<keyword evidence="2" id="KW-1185">Reference proteome</keyword>
<gene>
    <name evidence="1" type="ORF">BLEM_0603</name>
</gene>